<evidence type="ECO:0000256" key="2">
    <source>
        <dbReference type="SAM" id="MobiDB-lite"/>
    </source>
</evidence>
<sequence length="524" mass="57131">MFTLGATGFVTLFLVLFELVYLPVLSADVPTAQVAGFLLVPVVAAAASWGASLVFEWDITLDEETSEQLSAARKDARKALEQFDDQVDAAASESTLSSLRSFAPAAVESFETEMAAFREECQSVVDRADDLTEGPESSRERNDAAAQVRTDAEGLNPEERANRLQRELERAVVDRIRDEFGDLHYVSRYDQAYEVRNLRSYNEISLPTLDGPPVQIGGDQHELDDRLVNAIDTQGLGPVANAIERVETHLSDLETALDEHETRVATGLDAADESLVLAEDHLDNLDGVAQERLREYLLEGRTPDETLSVPNRLSVSDAKTDAQVALHEGRFDAAERYAKEAREEAAAVQAIAEFFGESVVATIDYGSGSIPVPGVVGKDLTAQLRVPFEQSYGVEYAVKGTTLEIAGDGEATADDHDTARGRTETTTNGADPDDVLYVLRELQSTATASASDDTVELQTEQLPEKFVSDEVLREAQSFAERQGDVVGMEVPEDPPPGFVSIKVADGVSPQRVMDDLQNQYSKNR</sequence>
<evidence type="ECO:0000313" key="4">
    <source>
        <dbReference type="Proteomes" id="UP001430377"/>
    </source>
</evidence>
<feature type="region of interest" description="Disordered" evidence="2">
    <location>
        <begin position="408"/>
        <end position="431"/>
    </location>
</feature>
<dbReference type="EMBL" id="RKLR01000011">
    <property type="protein sequence ID" value="MBX0325241.1"/>
    <property type="molecule type" value="Genomic_DNA"/>
</dbReference>
<keyword evidence="1" id="KW-0175">Coiled coil</keyword>
<organism evidence="3 4">
    <name type="scientific">Haloarcula rubra</name>
    <dbReference type="NCBI Taxonomy" id="2487747"/>
    <lineage>
        <taxon>Archaea</taxon>
        <taxon>Methanobacteriati</taxon>
        <taxon>Methanobacteriota</taxon>
        <taxon>Stenosarchaea group</taxon>
        <taxon>Halobacteria</taxon>
        <taxon>Halobacteriales</taxon>
        <taxon>Haloarculaceae</taxon>
        <taxon>Haloarcula</taxon>
    </lineage>
</organism>
<reference evidence="3 4" key="1">
    <citation type="submission" date="2021-06" db="EMBL/GenBank/DDBJ databases">
        <title>Halomicroarcula sp. a new haloarchaeum isolated from saline soil.</title>
        <authorList>
            <person name="Duran-Viseras A."/>
            <person name="Sanchez-Porro C."/>
            <person name="Ventosa A."/>
        </authorList>
    </citation>
    <scope>NUCLEOTIDE SEQUENCE [LARGE SCALE GENOMIC DNA]</scope>
    <source>
        <strain evidence="3 4">F13</strain>
    </source>
</reference>
<feature type="region of interest" description="Disordered" evidence="2">
    <location>
        <begin position="505"/>
        <end position="524"/>
    </location>
</feature>
<evidence type="ECO:0008006" key="5">
    <source>
        <dbReference type="Google" id="ProtNLM"/>
    </source>
</evidence>
<dbReference type="RefSeq" id="WP_220620105.1">
    <property type="nucleotide sequence ID" value="NZ_RKLR01000011.1"/>
</dbReference>
<dbReference type="Proteomes" id="UP001430377">
    <property type="component" value="Unassembled WGS sequence"/>
</dbReference>
<name>A0AAW4PV97_9EURY</name>
<gene>
    <name evidence="3" type="ORF">EGH21_19630</name>
</gene>
<feature type="coiled-coil region" evidence="1">
    <location>
        <begin position="66"/>
        <end position="93"/>
    </location>
</feature>
<proteinExistence type="predicted"/>
<accession>A0AAW4PV97</accession>
<evidence type="ECO:0000313" key="3">
    <source>
        <dbReference type="EMBL" id="MBX0325241.1"/>
    </source>
</evidence>
<comment type="caution">
    <text evidence="3">The sequence shown here is derived from an EMBL/GenBank/DDBJ whole genome shotgun (WGS) entry which is preliminary data.</text>
</comment>
<dbReference type="AlphaFoldDB" id="A0AAW4PV97"/>
<feature type="region of interest" description="Disordered" evidence="2">
    <location>
        <begin position="130"/>
        <end position="162"/>
    </location>
</feature>
<keyword evidence="4" id="KW-1185">Reference proteome</keyword>
<protein>
    <recommendedName>
        <fullName evidence="5">Coiled-coil protein</fullName>
    </recommendedName>
</protein>
<evidence type="ECO:0000256" key="1">
    <source>
        <dbReference type="SAM" id="Coils"/>
    </source>
</evidence>
<feature type="compositionally biased region" description="Basic and acidic residues" evidence="2">
    <location>
        <begin position="413"/>
        <end position="423"/>
    </location>
</feature>
<feature type="compositionally biased region" description="Basic and acidic residues" evidence="2">
    <location>
        <begin position="130"/>
        <end position="143"/>
    </location>
</feature>